<dbReference type="STRING" id="39841.SAMN05660836_01344"/>
<accession>A0A1I4TCW1</accession>
<organism evidence="2 3">
    <name type="scientific">Thermodesulforhabdus norvegica</name>
    <dbReference type="NCBI Taxonomy" id="39841"/>
    <lineage>
        <taxon>Bacteria</taxon>
        <taxon>Pseudomonadati</taxon>
        <taxon>Thermodesulfobacteriota</taxon>
        <taxon>Syntrophobacteria</taxon>
        <taxon>Syntrophobacterales</taxon>
        <taxon>Thermodesulforhabdaceae</taxon>
        <taxon>Thermodesulforhabdus</taxon>
    </lineage>
</organism>
<proteinExistence type="predicted"/>
<gene>
    <name evidence="2" type="ORF">SAMN05660836_01344</name>
</gene>
<dbReference type="InterPro" id="IPR007922">
    <property type="entry name" value="DciA-like"/>
</dbReference>
<dbReference type="EMBL" id="FOUU01000003">
    <property type="protein sequence ID" value="SFM74410.1"/>
    <property type="molecule type" value="Genomic_DNA"/>
</dbReference>
<dbReference type="RefSeq" id="WP_093394460.1">
    <property type="nucleotide sequence ID" value="NZ_FOUU01000003.1"/>
</dbReference>
<dbReference type="PANTHER" id="PTHR36456">
    <property type="entry name" value="UPF0232 PROTEIN SCO3875"/>
    <property type="match status" value="1"/>
</dbReference>
<evidence type="ECO:0008006" key="4">
    <source>
        <dbReference type="Google" id="ProtNLM"/>
    </source>
</evidence>
<dbReference type="Proteomes" id="UP000199611">
    <property type="component" value="Unassembled WGS sequence"/>
</dbReference>
<dbReference type="Pfam" id="PF05258">
    <property type="entry name" value="DciA"/>
    <property type="match status" value="1"/>
</dbReference>
<feature type="region of interest" description="Disordered" evidence="1">
    <location>
        <begin position="104"/>
        <end position="126"/>
    </location>
</feature>
<evidence type="ECO:0000313" key="2">
    <source>
        <dbReference type="EMBL" id="SFM74410.1"/>
    </source>
</evidence>
<feature type="compositionally biased region" description="Basic residues" evidence="1">
    <location>
        <begin position="115"/>
        <end position="126"/>
    </location>
</feature>
<dbReference type="OrthoDB" id="5516926at2"/>
<evidence type="ECO:0000313" key="3">
    <source>
        <dbReference type="Proteomes" id="UP000199611"/>
    </source>
</evidence>
<dbReference type="AlphaFoldDB" id="A0A1I4TCW1"/>
<keyword evidence="3" id="KW-1185">Reference proteome</keyword>
<name>A0A1I4TCW1_9BACT</name>
<dbReference type="PANTHER" id="PTHR36456:SF1">
    <property type="entry name" value="UPF0232 PROTEIN SCO3875"/>
    <property type="match status" value="1"/>
</dbReference>
<sequence length="173" mass="19895">MSETSREPVPVSELVQRLIEKQPFSLGGVLGRWEDIVGEQVARYAVPVSLKKGVLKIHVLDSVWKHHMELNARDLICKINSRFPVEVVSKLVVKVGPVEAWDKGSGVSEPEVKREGKKKKRRLRKAKTYPLTPESKKFIKELRDPELKQLARRLLKLFPPEEDIKSLEKEKTR</sequence>
<reference evidence="2 3" key="1">
    <citation type="submission" date="2016-10" db="EMBL/GenBank/DDBJ databases">
        <authorList>
            <person name="de Groot N.N."/>
        </authorList>
    </citation>
    <scope>NUCLEOTIDE SEQUENCE [LARGE SCALE GENOMIC DNA]</scope>
    <source>
        <strain evidence="2 3">DSM 9990</strain>
    </source>
</reference>
<protein>
    <recommendedName>
        <fullName evidence="4">DUF721 domain-containing protein</fullName>
    </recommendedName>
</protein>
<evidence type="ECO:0000256" key="1">
    <source>
        <dbReference type="SAM" id="MobiDB-lite"/>
    </source>
</evidence>